<evidence type="ECO:0000313" key="5">
    <source>
        <dbReference type="EMBL" id="MFC4670535.1"/>
    </source>
</evidence>
<dbReference type="SUPFAM" id="SSF53822">
    <property type="entry name" value="Periplasmic binding protein-like I"/>
    <property type="match status" value="1"/>
</dbReference>
<dbReference type="InterPro" id="IPR028082">
    <property type="entry name" value="Peripla_BP_I"/>
</dbReference>
<name>A0ABV9KKS2_9RHOB</name>
<proteinExistence type="inferred from homology"/>
<gene>
    <name evidence="5" type="ORF">ACFO5X_18375</name>
</gene>
<dbReference type="InterPro" id="IPR028081">
    <property type="entry name" value="Leu-bd"/>
</dbReference>
<evidence type="ECO:0000313" key="6">
    <source>
        <dbReference type="Proteomes" id="UP001595973"/>
    </source>
</evidence>
<reference evidence="6" key="1">
    <citation type="journal article" date="2019" name="Int. J. Syst. Evol. Microbiol.">
        <title>The Global Catalogue of Microorganisms (GCM) 10K type strain sequencing project: providing services to taxonomists for standard genome sequencing and annotation.</title>
        <authorList>
            <consortium name="The Broad Institute Genomics Platform"/>
            <consortium name="The Broad Institute Genome Sequencing Center for Infectious Disease"/>
            <person name="Wu L."/>
            <person name="Ma J."/>
        </authorList>
    </citation>
    <scope>NUCLEOTIDE SEQUENCE [LARGE SCALE GENOMIC DNA]</scope>
    <source>
        <strain evidence="6">CGMCC 4.7283</strain>
    </source>
</reference>
<keyword evidence="2 3" id="KW-0732">Signal</keyword>
<protein>
    <submittedName>
        <fullName evidence="5">ABC transporter substrate-binding protein</fullName>
    </submittedName>
</protein>
<evidence type="ECO:0000256" key="2">
    <source>
        <dbReference type="ARBA" id="ARBA00022729"/>
    </source>
</evidence>
<sequence>MTYLSKSGLGGLLAAGTLALATALPMKAQAETTYNLALLSDFSGPYADIMPILASSREVVFDWWNATSGKELGVKLNYKNYETRYDAAQVASLWPGIKSELAPIAVVGLGGPDVAALSERLPEDKIPMFMATAAYGFAWQPDSWIFNPRPTYAHEAAGFLAWMREQRGGDEPIKFAVLSSEASPAYVDMGKGLEVYAEEYPEAADLVEVIYTDVQPTDLTAQMRRVARSGAEAVIIQTNTSIVVAAKRGLQANGADIPIMMSSHNGLPASGKALGGLAQLEGDFEAYGMVIAADEDTEAQQFYQTLVSDYGLKAPWNVVTAMGISQALYTVAVIEHAIEENGAEGLTGELVREALFAKPITSEETHGFLPSLTFTPEAPFPLKGLKVNVGTVKDGKITIAATGVDVPDLSKW</sequence>
<keyword evidence="6" id="KW-1185">Reference proteome</keyword>
<feature type="chain" id="PRO_5046517221" evidence="3">
    <location>
        <begin position="31"/>
        <end position="412"/>
    </location>
</feature>
<dbReference type="Proteomes" id="UP001595973">
    <property type="component" value="Unassembled WGS sequence"/>
</dbReference>
<comment type="caution">
    <text evidence="5">The sequence shown here is derived from an EMBL/GenBank/DDBJ whole genome shotgun (WGS) entry which is preliminary data.</text>
</comment>
<comment type="similarity">
    <text evidence="1">Belongs to the leucine-binding protein family.</text>
</comment>
<dbReference type="Gene3D" id="3.40.50.2300">
    <property type="match status" value="2"/>
</dbReference>
<organism evidence="5 6">
    <name type="scientific">Seohaeicola nanhaiensis</name>
    <dbReference type="NCBI Taxonomy" id="1387282"/>
    <lineage>
        <taxon>Bacteria</taxon>
        <taxon>Pseudomonadati</taxon>
        <taxon>Pseudomonadota</taxon>
        <taxon>Alphaproteobacteria</taxon>
        <taxon>Rhodobacterales</taxon>
        <taxon>Roseobacteraceae</taxon>
        <taxon>Seohaeicola</taxon>
    </lineage>
</organism>
<dbReference type="Pfam" id="PF13458">
    <property type="entry name" value="Peripla_BP_6"/>
    <property type="match status" value="1"/>
</dbReference>
<evidence type="ECO:0000256" key="1">
    <source>
        <dbReference type="ARBA" id="ARBA00010062"/>
    </source>
</evidence>
<feature type="signal peptide" evidence="3">
    <location>
        <begin position="1"/>
        <end position="30"/>
    </location>
</feature>
<dbReference type="PANTHER" id="PTHR47235:SF1">
    <property type="entry name" value="BLR6548 PROTEIN"/>
    <property type="match status" value="1"/>
</dbReference>
<dbReference type="EMBL" id="JBHSGI010000026">
    <property type="protein sequence ID" value="MFC4670535.1"/>
    <property type="molecule type" value="Genomic_DNA"/>
</dbReference>
<evidence type="ECO:0000256" key="3">
    <source>
        <dbReference type="SAM" id="SignalP"/>
    </source>
</evidence>
<evidence type="ECO:0000259" key="4">
    <source>
        <dbReference type="Pfam" id="PF13458"/>
    </source>
</evidence>
<dbReference type="RefSeq" id="WP_380719686.1">
    <property type="nucleotide sequence ID" value="NZ_JBHSGI010000026.1"/>
</dbReference>
<feature type="domain" description="Leucine-binding protein" evidence="4">
    <location>
        <begin position="34"/>
        <end position="359"/>
    </location>
</feature>
<dbReference type="PANTHER" id="PTHR47235">
    <property type="entry name" value="BLR6548 PROTEIN"/>
    <property type="match status" value="1"/>
</dbReference>
<accession>A0ABV9KKS2</accession>